<dbReference type="PANTHER" id="PTHR37534">
    <property type="entry name" value="TRANSCRIPTIONAL ACTIVATOR PROTEIN UGA3"/>
    <property type="match status" value="1"/>
</dbReference>
<feature type="region of interest" description="Disordered" evidence="3">
    <location>
        <begin position="176"/>
        <end position="200"/>
    </location>
</feature>
<feature type="compositionally biased region" description="Low complexity" evidence="3">
    <location>
        <begin position="78"/>
        <end position="91"/>
    </location>
</feature>
<dbReference type="InterPro" id="IPR001138">
    <property type="entry name" value="Zn2Cys6_DnaBD"/>
</dbReference>
<dbReference type="OrthoDB" id="4314040at2759"/>
<dbReference type="PROSITE" id="PS00463">
    <property type="entry name" value="ZN2_CY6_FUNGAL_1"/>
    <property type="match status" value="1"/>
</dbReference>
<dbReference type="PROSITE" id="PS50048">
    <property type="entry name" value="ZN2_CY6_FUNGAL_2"/>
    <property type="match status" value="1"/>
</dbReference>
<dbReference type="SUPFAM" id="SSF57701">
    <property type="entry name" value="Zn2/Cys6 DNA-binding domain"/>
    <property type="match status" value="1"/>
</dbReference>
<evidence type="ECO:0000313" key="5">
    <source>
        <dbReference type="EMBL" id="RSL49881.1"/>
    </source>
</evidence>
<proteinExistence type="predicted"/>
<dbReference type="Gene3D" id="4.10.240.10">
    <property type="entry name" value="Zn(2)-C6 fungal-type DNA-binding domain"/>
    <property type="match status" value="1"/>
</dbReference>
<evidence type="ECO:0000259" key="4">
    <source>
        <dbReference type="PROSITE" id="PS50048"/>
    </source>
</evidence>
<keyword evidence="6" id="KW-1185">Reference proteome</keyword>
<dbReference type="GO" id="GO:0045944">
    <property type="term" value="P:positive regulation of transcription by RNA polymerase II"/>
    <property type="evidence" value="ECO:0007669"/>
    <property type="project" value="TreeGrafter"/>
</dbReference>
<feature type="region of interest" description="Disordered" evidence="3">
    <location>
        <begin position="61"/>
        <end position="113"/>
    </location>
</feature>
<dbReference type="SMART" id="SM00066">
    <property type="entry name" value="GAL4"/>
    <property type="match status" value="1"/>
</dbReference>
<dbReference type="CDD" id="cd00067">
    <property type="entry name" value="GAL4"/>
    <property type="match status" value="1"/>
</dbReference>
<dbReference type="EMBL" id="NKCI01000172">
    <property type="protein sequence ID" value="RSL49881.1"/>
    <property type="molecule type" value="Genomic_DNA"/>
</dbReference>
<dbReference type="AlphaFoldDB" id="A0A428PA02"/>
<evidence type="ECO:0000256" key="3">
    <source>
        <dbReference type="SAM" id="MobiDB-lite"/>
    </source>
</evidence>
<evidence type="ECO:0000313" key="6">
    <source>
        <dbReference type="Proteomes" id="UP000288168"/>
    </source>
</evidence>
<dbReference type="STRING" id="1325734.A0A428PA02"/>
<dbReference type="GO" id="GO:0000976">
    <property type="term" value="F:transcription cis-regulatory region binding"/>
    <property type="evidence" value="ECO:0007669"/>
    <property type="project" value="TreeGrafter"/>
</dbReference>
<comment type="subcellular location">
    <subcellularLocation>
        <location evidence="1">Nucleus</location>
    </subcellularLocation>
</comment>
<dbReference type="GO" id="GO:0000981">
    <property type="term" value="F:DNA-binding transcription factor activity, RNA polymerase II-specific"/>
    <property type="evidence" value="ECO:0007669"/>
    <property type="project" value="InterPro"/>
</dbReference>
<dbReference type="InterPro" id="IPR036864">
    <property type="entry name" value="Zn2-C6_fun-type_DNA-bd_sf"/>
</dbReference>
<keyword evidence="2" id="KW-0539">Nucleus</keyword>
<dbReference type="InterPro" id="IPR021858">
    <property type="entry name" value="Fun_TF"/>
</dbReference>
<gene>
    <name evidence="5" type="ORF">CEP54_012206</name>
</gene>
<dbReference type="Pfam" id="PF11951">
    <property type="entry name" value="Fungal_trans_2"/>
    <property type="match status" value="1"/>
</dbReference>
<evidence type="ECO:0000256" key="2">
    <source>
        <dbReference type="ARBA" id="ARBA00023242"/>
    </source>
</evidence>
<dbReference type="PANTHER" id="PTHR37534:SF7">
    <property type="entry name" value="TRANSCRIPTIONAL ACTIVATOR PROTEIN UGA3"/>
    <property type="match status" value="1"/>
</dbReference>
<dbReference type="Pfam" id="PF00172">
    <property type="entry name" value="Zn_clus"/>
    <property type="match status" value="1"/>
</dbReference>
<dbReference type="GO" id="GO:0005634">
    <property type="term" value="C:nucleus"/>
    <property type="evidence" value="ECO:0007669"/>
    <property type="project" value="UniProtKB-SubCell"/>
</dbReference>
<dbReference type="GO" id="GO:0008270">
    <property type="term" value="F:zinc ion binding"/>
    <property type="evidence" value="ECO:0007669"/>
    <property type="project" value="InterPro"/>
</dbReference>
<dbReference type="Proteomes" id="UP000288168">
    <property type="component" value="Unassembled WGS sequence"/>
</dbReference>
<comment type="caution">
    <text evidence="5">The sequence shown here is derived from an EMBL/GenBank/DDBJ whole genome shotgun (WGS) entry which is preliminary data.</text>
</comment>
<evidence type="ECO:0000256" key="1">
    <source>
        <dbReference type="ARBA" id="ARBA00004123"/>
    </source>
</evidence>
<sequence>METRPSGTRSRHGCLTCRRRHRKCDEEKPACKVCRKTGRECEYGSDLKWAAVGHTSSFATIHNKRARGNPARRHNSQRSRAPSASSSQLLPSEDESSNVFTTSATNQNSDPGLDMLISSSMDLTPWDDSIPELAWSSLIGVSLGVDTLPEPFEPAFRATTMDTNQEIEPEVPATGETLTTPRHEYPLTMDPTTPIESSVSSPSLIRSSYTQSYMSTVSMFNYGRSDSSLITKHQSQASSLLQNATAFLRAENGKPGQEMSGQNHALSVLSLREVTLAAYLMHIVTEVMSGSQTAETFLQNAYQLMVELGYIESMPESYYARLLVHRFAIIDVVLAFLRRRKPIAPMSFVIYQQDEGMDQNEPSFRELTGCPQPVLAYLARISHLAYGAAAYQGDGSPHLTEAYQLETEMRIWGQRYPVPFAPGVDQANGQINSADDRKDLDTLSECFYWTAQLLLARRVFLDPTSSPRVQFLRRHLFILMDRLPAGCGPDSSLPFPFYMAAREAMTSEDRDWVRTKHVEMINVYRDRSREIMMGLTEEIWSKADEAVNGSISGGHGSLVVLENDMYIHVLDTVASHFVF</sequence>
<organism evidence="5 6">
    <name type="scientific">Fusarium duplospermum</name>
    <dbReference type="NCBI Taxonomy" id="1325734"/>
    <lineage>
        <taxon>Eukaryota</taxon>
        <taxon>Fungi</taxon>
        <taxon>Dikarya</taxon>
        <taxon>Ascomycota</taxon>
        <taxon>Pezizomycotina</taxon>
        <taxon>Sordariomycetes</taxon>
        <taxon>Hypocreomycetidae</taxon>
        <taxon>Hypocreales</taxon>
        <taxon>Nectriaceae</taxon>
        <taxon>Fusarium</taxon>
        <taxon>Fusarium solani species complex</taxon>
    </lineage>
</organism>
<name>A0A428PA02_9HYPO</name>
<accession>A0A428PA02</accession>
<feature type="compositionally biased region" description="Basic residues" evidence="3">
    <location>
        <begin position="62"/>
        <end position="77"/>
    </location>
</feature>
<feature type="domain" description="Zn(2)-C6 fungal-type" evidence="4">
    <location>
        <begin position="13"/>
        <end position="43"/>
    </location>
</feature>
<reference evidence="5 6" key="1">
    <citation type="submission" date="2017-06" db="EMBL/GenBank/DDBJ databases">
        <title>Comparative genomic analysis of Ambrosia Fusariam Clade fungi.</title>
        <authorList>
            <person name="Stajich J.E."/>
            <person name="Carrillo J."/>
            <person name="Kijimoto T."/>
            <person name="Eskalen A."/>
            <person name="O'Donnell K."/>
            <person name="Kasson M."/>
        </authorList>
    </citation>
    <scope>NUCLEOTIDE SEQUENCE [LARGE SCALE GENOMIC DNA]</scope>
    <source>
        <strain evidence="5 6">NRRL62584</strain>
    </source>
</reference>
<protein>
    <recommendedName>
        <fullName evidence="4">Zn(2)-C6 fungal-type domain-containing protein</fullName>
    </recommendedName>
</protein>
<feature type="compositionally biased region" description="Polar residues" evidence="3">
    <location>
        <begin position="97"/>
        <end position="110"/>
    </location>
</feature>